<dbReference type="Gene3D" id="1.25.40.10">
    <property type="entry name" value="Tetratricopeptide repeat domain"/>
    <property type="match status" value="1"/>
</dbReference>
<keyword evidence="1" id="KW-0489">Methyltransferase</keyword>
<dbReference type="InterPro" id="IPR011990">
    <property type="entry name" value="TPR-like_helical_dom_sf"/>
</dbReference>
<dbReference type="RefSeq" id="XP_015516016.2">
    <property type="nucleotide sequence ID" value="XM_015660530.2"/>
</dbReference>
<dbReference type="GO" id="GO:0005634">
    <property type="term" value="C:nucleus"/>
    <property type="evidence" value="ECO:0007669"/>
    <property type="project" value="TreeGrafter"/>
</dbReference>
<dbReference type="GO" id="GO:0032259">
    <property type="term" value="P:methylation"/>
    <property type="evidence" value="ECO:0007669"/>
    <property type="project" value="UniProtKB-KW"/>
</dbReference>
<dbReference type="FunCoup" id="A0A6J0BMU6">
    <property type="interactions" value="569"/>
</dbReference>
<keyword evidence="2" id="KW-0808">Transferase</keyword>
<name>A0A6J0BMU6_NEOLC</name>
<dbReference type="InterPro" id="IPR002893">
    <property type="entry name" value="Znf_MYND"/>
</dbReference>
<accession>A0A6J0BMU6</accession>
<organism evidence="10">
    <name type="scientific">Neodiprion lecontei</name>
    <name type="common">Redheaded pine sawfly</name>
    <dbReference type="NCBI Taxonomy" id="441921"/>
    <lineage>
        <taxon>Eukaryota</taxon>
        <taxon>Metazoa</taxon>
        <taxon>Ecdysozoa</taxon>
        <taxon>Arthropoda</taxon>
        <taxon>Hexapoda</taxon>
        <taxon>Insecta</taxon>
        <taxon>Pterygota</taxon>
        <taxon>Neoptera</taxon>
        <taxon>Endopterygota</taxon>
        <taxon>Hymenoptera</taxon>
        <taxon>Tenthredinoidea</taxon>
        <taxon>Diprionidae</taxon>
        <taxon>Diprioninae</taxon>
        <taxon>Neodiprion</taxon>
    </lineage>
</organism>
<keyword evidence="6" id="KW-0862">Zinc</keyword>
<dbReference type="CDD" id="cd10536">
    <property type="entry name" value="SET_SMYD4"/>
    <property type="match status" value="1"/>
</dbReference>
<keyword evidence="4" id="KW-0479">Metal-binding</keyword>
<dbReference type="SUPFAM" id="SSF144232">
    <property type="entry name" value="HIT/MYND zinc finger-like"/>
    <property type="match status" value="1"/>
</dbReference>
<evidence type="ECO:0000313" key="10">
    <source>
        <dbReference type="RefSeq" id="XP_015516016.2"/>
    </source>
</evidence>
<feature type="region of interest" description="Disordered" evidence="7">
    <location>
        <begin position="223"/>
        <end position="242"/>
    </location>
</feature>
<gene>
    <name evidence="10" type="primary">LOC107221524</name>
</gene>
<keyword evidence="3" id="KW-0949">S-adenosyl-L-methionine</keyword>
<evidence type="ECO:0000256" key="4">
    <source>
        <dbReference type="ARBA" id="ARBA00022723"/>
    </source>
</evidence>
<keyword evidence="5" id="KW-0863">Zinc-finger</keyword>
<feature type="compositionally biased region" description="Basic residues" evidence="7">
    <location>
        <begin position="385"/>
        <end position="396"/>
    </location>
</feature>
<sequence>MSSEDPDPFYRVRCSAETLQSGSKGFFREFSEAVTEAAGPAWISKIFGKLERDEDRIRAVFTDPKVSDTVLGTLGHVKELYRDKDAAISRGKRLEGAFYAAENYHNRALLLLSQAVLRAPINGVEKSVDGGFTLALALLARADVFLAQREYLFALEDIKLAASEGVPDSMRSQLYRKMGVCQRNIGESEKARVCLELAGRFLGPEAVIERETLLKEIDALRSPVQPEEPKREPRIPQLTGGPNPSYPRLSRLVKIEETPTAGRHAVAAEEIHVSETLAVEPPLAACLVPENYGSHCQNCFTRLRAPVGCPTCSSVAFCGTKCRDEAMDSYHKFECKIIALLIGSGMSVLSTVAFRMITQDGLKKCLETYNREMPESTGTVAKLSKSARRRQRKKKLKENGIGGTDDEQETSGRDKSEAVVRPTHSLVTHADKRPAEDFLHRSLMAAFLVKCLQRVGFFEKPSKINEPPSGEETAIGALLLRYLQFLQFNAHEIFETRLGSEHKFRGSKQLYIGVAIYPSVALFNHDCYPAVTRYFVGKNIVIRATRPLKSGEPVAENYGPIFTKRTLSERQRSLASRYWFRCQCTACKEDWQTFKTLTNDSTRLRCPTEGCSRGLAQPRDPSKLIKCPGCQSKVSLEKRLASLRECEAKYTRGLDTMEAERPEEAVEELAKAIDEFHQIALPPHRDTHLAQIGIAACMADSGNTWTPMRMENET</sequence>
<dbReference type="Proteomes" id="UP000829291">
    <property type="component" value="Chromosome 4"/>
</dbReference>
<reference evidence="10" key="1">
    <citation type="submission" date="2025-08" db="UniProtKB">
        <authorList>
            <consortium name="RefSeq"/>
        </authorList>
    </citation>
    <scope>IDENTIFICATION</scope>
    <source>
        <tissue evidence="10">Thorax and Abdomen</tissue>
    </source>
</reference>
<dbReference type="GO" id="GO:0042826">
    <property type="term" value="F:histone deacetylase binding"/>
    <property type="evidence" value="ECO:0007669"/>
    <property type="project" value="TreeGrafter"/>
</dbReference>
<feature type="domain" description="MYND-type" evidence="8">
    <location>
        <begin position="296"/>
        <end position="335"/>
    </location>
</feature>
<protein>
    <submittedName>
        <fullName evidence="10">SET and MYND domain-containing protein 4</fullName>
    </submittedName>
</protein>
<dbReference type="SUPFAM" id="SSF82199">
    <property type="entry name" value="SET domain"/>
    <property type="match status" value="1"/>
</dbReference>
<dbReference type="InterPro" id="IPR046341">
    <property type="entry name" value="SET_dom_sf"/>
</dbReference>
<dbReference type="GeneID" id="107221524"/>
<evidence type="ECO:0000256" key="3">
    <source>
        <dbReference type="ARBA" id="ARBA00022691"/>
    </source>
</evidence>
<feature type="region of interest" description="Disordered" evidence="7">
    <location>
        <begin position="377"/>
        <end position="424"/>
    </location>
</feature>
<dbReference type="GO" id="GO:0042051">
    <property type="term" value="P:compound eye photoreceptor development"/>
    <property type="evidence" value="ECO:0007669"/>
    <property type="project" value="TreeGrafter"/>
</dbReference>
<dbReference type="Pfam" id="PF01753">
    <property type="entry name" value="zf-MYND"/>
    <property type="match status" value="1"/>
</dbReference>
<proteinExistence type="predicted"/>
<dbReference type="GO" id="GO:0008168">
    <property type="term" value="F:methyltransferase activity"/>
    <property type="evidence" value="ECO:0007669"/>
    <property type="project" value="UniProtKB-KW"/>
</dbReference>
<keyword evidence="9" id="KW-1185">Reference proteome</keyword>
<dbReference type="InterPro" id="IPR044421">
    <property type="entry name" value="SMYD4_SET"/>
</dbReference>
<dbReference type="Gene3D" id="2.170.270.10">
    <property type="entry name" value="SET domain"/>
    <property type="match status" value="2"/>
</dbReference>
<dbReference type="KEGG" id="nlo:107221524"/>
<dbReference type="PANTHER" id="PTHR46165">
    <property type="entry name" value="SET AND MYND DOMAIN-CONTAINING PROTEIN 4"/>
    <property type="match status" value="1"/>
</dbReference>
<dbReference type="SUPFAM" id="SSF48452">
    <property type="entry name" value="TPR-like"/>
    <property type="match status" value="1"/>
</dbReference>
<dbReference type="PANTHER" id="PTHR46165:SF5">
    <property type="entry name" value="RE32936P"/>
    <property type="match status" value="1"/>
</dbReference>
<dbReference type="AlphaFoldDB" id="A0A6J0BMU6"/>
<evidence type="ECO:0000256" key="1">
    <source>
        <dbReference type="ARBA" id="ARBA00022603"/>
    </source>
</evidence>
<dbReference type="InParanoid" id="A0A6J0BMU6"/>
<dbReference type="InterPro" id="IPR052097">
    <property type="entry name" value="SET-MYND_domain_protein"/>
</dbReference>
<evidence type="ECO:0000259" key="8">
    <source>
        <dbReference type="Pfam" id="PF01753"/>
    </source>
</evidence>
<evidence type="ECO:0000256" key="6">
    <source>
        <dbReference type="ARBA" id="ARBA00022833"/>
    </source>
</evidence>
<dbReference type="GO" id="GO:0005737">
    <property type="term" value="C:cytoplasm"/>
    <property type="evidence" value="ECO:0007669"/>
    <property type="project" value="TreeGrafter"/>
</dbReference>
<evidence type="ECO:0000256" key="2">
    <source>
        <dbReference type="ARBA" id="ARBA00022679"/>
    </source>
</evidence>
<evidence type="ECO:0000313" key="9">
    <source>
        <dbReference type="Proteomes" id="UP000829291"/>
    </source>
</evidence>
<dbReference type="OrthoDB" id="1028014at2759"/>
<dbReference type="GO" id="GO:0008270">
    <property type="term" value="F:zinc ion binding"/>
    <property type="evidence" value="ECO:0007669"/>
    <property type="project" value="UniProtKB-KW"/>
</dbReference>
<evidence type="ECO:0000256" key="5">
    <source>
        <dbReference type="ARBA" id="ARBA00022771"/>
    </source>
</evidence>
<evidence type="ECO:0000256" key="7">
    <source>
        <dbReference type="SAM" id="MobiDB-lite"/>
    </source>
</evidence>
<dbReference type="Gene3D" id="1.10.220.160">
    <property type="match status" value="1"/>
</dbReference>
<dbReference type="Gene3D" id="6.10.140.2220">
    <property type="match status" value="1"/>
</dbReference>